<accession>A0ABW3ZYK5</accession>
<dbReference type="InterPro" id="IPR002220">
    <property type="entry name" value="DapA-like"/>
</dbReference>
<dbReference type="InterPro" id="IPR013785">
    <property type="entry name" value="Aldolase_TIM"/>
</dbReference>
<name>A0ABW3ZYK5_9BACI</name>
<dbReference type="SUPFAM" id="SSF51569">
    <property type="entry name" value="Aldolase"/>
    <property type="match status" value="1"/>
</dbReference>
<dbReference type="EMBL" id="JBHTNH010000058">
    <property type="protein sequence ID" value="MFD1363446.1"/>
    <property type="molecule type" value="Genomic_DNA"/>
</dbReference>
<proteinExistence type="predicted"/>
<evidence type="ECO:0000313" key="3">
    <source>
        <dbReference type="Proteomes" id="UP001597178"/>
    </source>
</evidence>
<sequence length="79" mass="8996">MLTEKVHIAVSTAFFEDESLNIQGTISHIRDLYKQGIKSVLVSGTTGEQHSFNLREKMEIINGLEQDEELISNMEIIFK</sequence>
<keyword evidence="3" id="KW-1185">Reference proteome</keyword>
<dbReference type="Pfam" id="PF00701">
    <property type="entry name" value="DHDPS"/>
    <property type="match status" value="1"/>
</dbReference>
<dbReference type="RefSeq" id="WP_382402694.1">
    <property type="nucleotide sequence ID" value="NZ_JBHTNH010000058.1"/>
</dbReference>
<reference evidence="3" key="1">
    <citation type="journal article" date="2019" name="Int. J. Syst. Evol. Microbiol.">
        <title>The Global Catalogue of Microorganisms (GCM) 10K type strain sequencing project: providing services to taxonomists for standard genome sequencing and annotation.</title>
        <authorList>
            <consortium name="The Broad Institute Genomics Platform"/>
            <consortium name="The Broad Institute Genome Sequencing Center for Infectious Disease"/>
            <person name="Wu L."/>
            <person name="Ma J."/>
        </authorList>
    </citation>
    <scope>NUCLEOTIDE SEQUENCE [LARGE SCALE GENOMIC DNA]</scope>
    <source>
        <strain evidence="3">CCUG 54822</strain>
    </source>
</reference>
<dbReference type="Proteomes" id="UP001597178">
    <property type="component" value="Unassembled WGS sequence"/>
</dbReference>
<dbReference type="Gene3D" id="3.20.20.70">
    <property type="entry name" value="Aldolase class I"/>
    <property type="match status" value="1"/>
</dbReference>
<organism evidence="2 3">
    <name type="scientific">Lentibacillus salinarum</name>
    <dbReference type="NCBI Taxonomy" id="446820"/>
    <lineage>
        <taxon>Bacteria</taxon>
        <taxon>Bacillati</taxon>
        <taxon>Bacillota</taxon>
        <taxon>Bacilli</taxon>
        <taxon>Bacillales</taxon>
        <taxon>Bacillaceae</taxon>
        <taxon>Lentibacillus</taxon>
    </lineage>
</organism>
<comment type="caution">
    <text evidence="2">The sequence shown here is derived from an EMBL/GenBank/DDBJ whole genome shotgun (WGS) entry which is preliminary data.</text>
</comment>
<evidence type="ECO:0000313" key="2">
    <source>
        <dbReference type="EMBL" id="MFD1363446.1"/>
    </source>
</evidence>
<evidence type="ECO:0000256" key="1">
    <source>
        <dbReference type="ARBA" id="ARBA00023239"/>
    </source>
</evidence>
<protein>
    <submittedName>
        <fullName evidence="2">Dihydrodipicolinate synthase family protein</fullName>
    </submittedName>
</protein>
<gene>
    <name evidence="2" type="ORF">ACFQ4A_17725</name>
</gene>
<keyword evidence="1" id="KW-0456">Lyase</keyword>